<feature type="transmembrane region" description="Helical" evidence="1">
    <location>
        <begin position="12"/>
        <end position="30"/>
    </location>
</feature>
<accession>A0A5N7BGM6</accession>
<dbReference type="AlphaFoldDB" id="A0A5N7BGM6"/>
<dbReference type="EMBL" id="ML736177">
    <property type="protein sequence ID" value="KAE8380767.1"/>
    <property type="molecule type" value="Genomic_DNA"/>
</dbReference>
<evidence type="ECO:0000256" key="1">
    <source>
        <dbReference type="SAM" id="Phobius"/>
    </source>
</evidence>
<proteinExistence type="predicted"/>
<organism evidence="2 3">
    <name type="scientific">Aspergillus bertholletiae</name>
    <dbReference type="NCBI Taxonomy" id="1226010"/>
    <lineage>
        <taxon>Eukaryota</taxon>
        <taxon>Fungi</taxon>
        <taxon>Dikarya</taxon>
        <taxon>Ascomycota</taxon>
        <taxon>Pezizomycotina</taxon>
        <taxon>Eurotiomycetes</taxon>
        <taxon>Eurotiomycetidae</taxon>
        <taxon>Eurotiales</taxon>
        <taxon>Aspergillaceae</taxon>
        <taxon>Aspergillus</taxon>
        <taxon>Aspergillus subgen. Circumdati</taxon>
    </lineage>
</organism>
<sequence>MGLLLGYFKFEVKTLAMLLLVGWFLLAHFLRVQSRKWVVEFVVGFEKLLGDCRTRRDDCTYRYGDTKYEQPKRSVLQNSICCFSLFVLSSYQQSGKA</sequence>
<keyword evidence="1" id="KW-1133">Transmembrane helix</keyword>
<keyword evidence="3" id="KW-1185">Reference proteome</keyword>
<keyword evidence="1" id="KW-0812">Transmembrane</keyword>
<gene>
    <name evidence="2" type="ORF">BDV26DRAFT_256587</name>
</gene>
<protein>
    <submittedName>
        <fullName evidence="2">Uncharacterized protein</fullName>
    </submittedName>
</protein>
<name>A0A5N7BGM6_9EURO</name>
<reference evidence="2 3" key="1">
    <citation type="submission" date="2019-04" db="EMBL/GenBank/DDBJ databases">
        <title>Friends and foes A comparative genomics studyof 23 Aspergillus species from section Flavi.</title>
        <authorList>
            <consortium name="DOE Joint Genome Institute"/>
            <person name="Kjaerbolling I."/>
            <person name="Vesth T."/>
            <person name="Frisvad J.C."/>
            <person name="Nybo J.L."/>
            <person name="Theobald S."/>
            <person name="Kildgaard S."/>
            <person name="Isbrandt T."/>
            <person name="Kuo A."/>
            <person name="Sato A."/>
            <person name="Lyhne E.K."/>
            <person name="Kogle M.E."/>
            <person name="Wiebenga A."/>
            <person name="Kun R.S."/>
            <person name="Lubbers R.J."/>
            <person name="Makela M.R."/>
            <person name="Barry K."/>
            <person name="Chovatia M."/>
            <person name="Clum A."/>
            <person name="Daum C."/>
            <person name="Haridas S."/>
            <person name="He G."/>
            <person name="LaButti K."/>
            <person name="Lipzen A."/>
            <person name="Mondo S."/>
            <person name="Riley R."/>
            <person name="Salamov A."/>
            <person name="Simmons B.A."/>
            <person name="Magnuson J.K."/>
            <person name="Henrissat B."/>
            <person name="Mortensen U.H."/>
            <person name="Larsen T.O."/>
            <person name="Devries R.P."/>
            <person name="Grigoriev I.V."/>
            <person name="Machida M."/>
            <person name="Baker S.E."/>
            <person name="Andersen M.R."/>
        </authorList>
    </citation>
    <scope>NUCLEOTIDE SEQUENCE [LARGE SCALE GENOMIC DNA]</scope>
    <source>
        <strain evidence="2 3">IBT 29228</strain>
    </source>
</reference>
<dbReference type="Proteomes" id="UP000326198">
    <property type="component" value="Unassembled WGS sequence"/>
</dbReference>
<evidence type="ECO:0000313" key="3">
    <source>
        <dbReference type="Proteomes" id="UP000326198"/>
    </source>
</evidence>
<evidence type="ECO:0000313" key="2">
    <source>
        <dbReference type="EMBL" id="KAE8380767.1"/>
    </source>
</evidence>
<keyword evidence="1" id="KW-0472">Membrane</keyword>